<dbReference type="PROSITE" id="PS50894">
    <property type="entry name" value="HPT"/>
    <property type="match status" value="1"/>
</dbReference>
<dbReference type="NCBIfam" id="TIGR00229">
    <property type="entry name" value="sensory_box"/>
    <property type="match status" value="1"/>
</dbReference>
<keyword evidence="21" id="KW-1185">Reference proteome</keyword>
<feature type="domain" description="Histidine kinase" evidence="16">
    <location>
        <begin position="497"/>
        <end position="716"/>
    </location>
</feature>
<evidence type="ECO:0000259" key="17">
    <source>
        <dbReference type="PROSITE" id="PS50110"/>
    </source>
</evidence>
<keyword evidence="13" id="KW-0472">Membrane</keyword>
<dbReference type="GO" id="GO:0000155">
    <property type="term" value="F:phosphorelay sensor kinase activity"/>
    <property type="evidence" value="ECO:0007669"/>
    <property type="project" value="InterPro"/>
</dbReference>
<dbReference type="InterPro" id="IPR003661">
    <property type="entry name" value="HisK_dim/P_dom"/>
</dbReference>
<dbReference type="InterPro" id="IPR029150">
    <property type="entry name" value="dCache_3"/>
</dbReference>
<dbReference type="PANTHER" id="PTHR45339:SF1">
    <property type="entry name" value="HYBRID SIGNAL TRANSDUCTION HISTIDINE KINASE J"/>
    <property type="match status" value="1"/>
</dbReference>
<dbReference type="SMART" id="SM00448">
    <property type="entry name" value="REC"/>
    <property type="match status" value="2"/>
</dbReference>
<sequence>MRWTFPALFVVLELLLLAGFYQLWARNADEVLEAKNREKHSAYQAITQTYGRVSELMHDTLLNRPGIRHLFHQGLQASGAEQAMLRGRLLRTLWPDYRHMSRYNLVQLHFHDRAGRSYLRFHKPEMSGDDLLASRPSIRRVLETGQPTRGFENGKLFHGYRYVFPVRLDGELIGSVETSIDFSAIGQGLSEVNPGHEYSFWLHRDSLQARVPESTSLLFPLEINPDYALEDLQASLAHRSVSARPASQVELDDRLKPHWEKIRQRMHASETFALPVRLQGLEFAAVTFMPVSNLTGEQAGYLVGYGAVPELGVSARHYLLLAGLASLLLAALLLALQRQRRDSRSLENERQMFKSITDNMLEGLFVQNERGTLIYWNPALERLLGFTAQQLQGAVVHELIHAHDSHGDDVPLEACPIRLSTLRGETYYCENERFRTAGGQSLPVEVTCAPVVQKGRIEGSITVFRDMTQRLQMQAAQEEARRAAERSARMKSTFLANMSHEIRTPMNGVMGMLDLTLETALDPEQREYLEIAQRSGEMLLALLNDILDVSKVDAGHLELESVAFDLNEVVEHTAKLLAARAHQKRLELIIEVEPGLPRHVLGDPLRLRQVLLNLLGNAIKFTERGEVALCVGRSASAPGALCFAVRDTGIGIAPEAQQQIFDAFRQAEESTTRKYGGTGLGLALSRRLVELMGGEIHVSSTPGQGSRFFFDLLLPPQAAPGGERSASERAAEQLAGLGLLIVDDVLANRLIVERHAIAWGMQPHGFCNPLDALAWMQDPRNAGSVQLAVLDRMMPELDGLELARSLRRQYPKLRQVMLSSASDQLEAIALHDGLLDQSLHKPASPDALAYALLAALHGPGPAAAGAVAAPSAPELDLRERHVLLVEDHPVNRMLAQRLLAKHAVQLSEAEDGAQAVALIEAGARFDIILMDCQMPVMDGPTATREIRRLERERDLPRTPVLALTAHAGTPEIAHCRDAGMDEVLSKPYNNEQLLAAIGRLLASAAAPAALAPAAADGGETPLLDEAMLASLEEALGEDLHKVVAFFCASLPTQIAALQIVLRGGDATEIRRQAHTLKGSAGNLGALALATLAREIEQQAQQQQALDAALGERLGDLAERTLERLHQRYPLPA</sequence>
<feature type="domain" description="Response regulatory" evidence="17">
    <location>
        <begin position="881"/>
        <end position="1001"/>
    </location>
</feature>
<dbReference type="SMART" id="SM00388">
    <property type="entry name" value="HisKA"/>
    <property type="match status" value="1"/>
</dbReference>
<dbReference type="FunFam" id="1.10.287.130:FF:000002">
    <property type="entry name" value="Two-component osmosensing histidine kinase"/>
    <property type="match status" value="1"/>
</dbReference>
<dbReference type="PROSITE" id="PS50109">
    <property type="entry name" value="HIS_KIN"/>
    <property type="match status" value="1"/>
</dbReference>
<dbReference type="InterPro" id="IPR005467">
    <property type="entry name" value="His_kinase_dom"/>
</dbReference>
<dbReference type="SUPFAM" id="SSF103190">
    <property type="entry name" value="Sensory domain-like"/>
    <property type="match status" value="1"/>
</dbReference>
<dbReference type="EC" id="2.7.13.3" evidence="3"/>
<keyword evidence="12" id="KW-0902">Two-component regulatory system</keyword>
<dbReference type="InterPro" id="IPR035965">
    <property type="entry name" value="PAS-like_dom_sf"/>
</dbReference>
<proteinExistence type="predicted"/>
<dbReference type="RefSeq" id="WP_162274137.1">
    <property type="nucleotide sequence ID" value="NZ_LT629780.1"/>
</dbReference>
<dbReference type="Pfam" id="PF14827">
    <property type="entry name" value="dCache_3"/>
    <property type="match status" value="1"/>
</dbReference>
<dbReference type="Gene3D" id="1.20.120.160">
    <property type="entry name" value="HPT domain"/>
    <property type="match status" value="1"/>
</dbReference>
<comment type="catalytic activity">
    <reaction evidence="1">
        <text>ATP + protein L-histidine = ADP + protein N-phospho-L-histidine.</text>
        <dbReference type="EC" id="2.7.13.3"/>
    </reaction>
</comment>
<dbReference type="SUPFAM" id="SSF52172">
    <property type="entry name" value="CheY-like"/>
    <property type="match status" value="2"/>
</dbReference>
<feature type="domain" description="HPt" evidence="19">
    <location>
        <begin position="1035"/>
        <end position="1132"/>
    </location>
</feature>
<dbReference type="CDD" id="cd17546">
    <property type="entry name" value="REC_hyHK_CKI1_RcsC-like"/>
    <property type="match status" value="1"/>
</dbReference>
<evidence type="ECO:0000256" key="6">
    <source>
        <dbReference type="ARBA" id="ARBA00022679"/>
    </source>
</evidence>
<evidence type="ECO:0000256" key="1">
    <source>
        <dbReference type="ARBA" id="ARBA00000085"/>
    </source>
</evidence>
<dbReference type="SUPFAM" id="SSF55874">
    <property type="entry name" value="ATPase domain of HSP90 chaperone/DNA topoisomerase II/histidine kinase"/>
    <property type="match status" value="1"/>
</dbReference>
<comment type="subcellular location">
    <subcellularLocation>
        <location evidence="2">Cell membrane</location>
        <topology evidence="2">Multi-pass membrane protein</topology>
    </subcellularLocation>
</comment>
<gene>
    <name evidence="20" type="ORF">SAMN05216580_1748</name>
</gene>
<accession>A0A1H2GF00</accession>
<evidence type="ECO:0000313" key="20">
    <source>
        <dbReference type="EMBL" id="SDU18099.1"/>
    </source>
</evidence>
<dbReference type="SUPFAM" id="SSF55785">
    <property type="entry name" value="PYP-like sensor domain (PAS domain)"/>
    <property type="match status" value="1"/>
</dbReference>
<evidence type="ECO:0000256" key="5">
    <source>
        <dbReference type="ARBA" id="ARBA00022553"/>
    </source>
</evidence>
<dbReference type="Gene3D" id="3.30.565.10">
    <property type="entry name" value="Histidine kinase-like ATPase, C-terminal domain"/>
    <property type="match status" value="1"/>
</dbReference>
<evidence type="ECO:0000256" key="9">
    <source>
        <dbReference type="ARBA" id="ARBA00022777"/>
    </source>
</evidence>
<keyword evidence="5 15" id="KW-0597">Phosphoprotein</keyword>
<dbReference type="InterPro" id="IPR036890">
    <property type="entry name" value="HATPase_C_sf"/>
</dbReference>
<dbReference type="CDD" id="cd00130">
    <property type="entry name" value="PAS"/>
    <property type="match status" value="1"/>
</dbReference>
<dbReference type="FunFam" id="3.30.565.10:FF:000078">
    <property type="entry name" value="Two-component sensor histidine kinase"/>
    <property type="match status" value="1"/>
</dbReference>
<dbReference type="Pfam" id="PF13426">
    <property type="entry name" value="PAS_9"/>
    <property type="match status" value="1"/>
</dbReference>
<feature type="domain" description="Response regulatory" evidence="17">
    <location>
        <begin position="738"/>
        <end position="856"/>
    </location>
</feature>
<dbReference type="STRING" id="1245526.SAMN05216580_1748"/>
<dbReference type="InterPro" id="IPR004358">
    <property type="entry name" value="Sig_transdc_His_kin-like_C"/>
</dbReference>
<evidence type="ECO:0000313" key="21">
    <source>
        <dbReference type="Proteomes" id="UP000243063"/>
    </source>
</evidence>
<dbReference type="Pfam" id="PF02518">
    <property type="entry name" value="HATPase_c"/>
    <property type="match status" value="1"/>
</dbReference>
<dbReference type="CDD" id="cd00156">
    <property type="entry name" value="REC"/>
    <property type="match status" value="1"/>
</dbReference>
<evidence type="ECO:0000256" key="4">
    <source>
        <dbReference type="ARBA" id="ARBA00022475"/>
    </source>
</evidence>
<feature type="modified residue" description="Phosphohistidine" evidence="14">
    <location>
        <position position="1074"/>
    </location>
</feature>
<dbReference type="PANTHER" id="PTHR45339">
    <property type="entry name" value="HYBRID SIGNAL TRANSDUCTION HISTIDINE KINASE J"/>
    <property type="match status" value="1"/>
</dbReference>
<dbReference type="SUPFAM" id="SSF47384">
    <property type="entry name" value="Homodimeric domain of signal transducing histidine kinase"/>
    <property type="match status" value="1"/>
</dbReference>
<evidence type="ECO:0000256" key="14">
    <source>
        <dbReference type="PROSITE-ProRule" id="PRU00110"/>
    </source>
</evidence>
<dbReference type="InterPro" id="IPR008207">
    <property type="entry name" value="Sig_transdc_His_kin_Hpt_dom"/>
</dbReference>
<evidence type="ECO:0000256" key="3">
    <source>
        <dbReference type="ARBA" id="ARBA00012438"/>
    </source>
</evidence>
<feature type="domain" description="PAS" evidence="18">
    <location>
        <begin position="349"/>
        <end position="404"/>
    </location>
</feature>
<keyword evidence="7" id="KW-0812">Transmembrane</keyword>
<organism evidence="20 21">
    <name type="scientific">Geopseudomonas guangdongensis</name>
    <dbReference type="NCBI Taxonomy" id="1245526"/>
    <lineage>
        <taxon>Bacteria</taxon>
        <taxon>Pseudomonadati</taxon>
        <taxon>Pseudomonadota</taxon>
        <taxon>Gammaproteobacteria</taxon>
        <taxon>Pseudomonadales</taxon>
        <taxon>Pseudomonadaceae</taxon>
        <taxon>Geopseudomonas</taxon>
    </lineage>
</organism>
<keyword evidence="9" id="KW-0418">Kinase</keyword>
<dbReference type="Pfam" id="PF00512">
    <property type="entry name" value="HisKA"/>
    <property type="match status" value="1"/>
</dbReference>
<protein>
    <recommendedName>
        <fullName evidence="3">histidine kinase</fullName>
        <ecNumber evidence="3">2.7.13.3</ecNumber>
    </recommendedName>
</protein>
<dbReference type="InterPro" id="IPR000014">
    <property type="entry name" value="PAS"/>
</dbReference>
<evidence type="ECO:0000256" key="7">
    <source>
        <dbReference type="ARBA" id="ARBA00022692"/>
    </source>
</evidence>
<keyword evidence="6" id="KW-0808">Transferase</keyword>
<keyword evidence="10" id="KW-0067">ATP-binding</keyword>
<dbReference type="Gene3D" id="1.10.287.130">
    <property type="match status" value="1"/>
</dbReference>
<dbReference type="Proteomes" id="UP000243063">
    <property type="component" value="Chromosome I"/>
</dbReference>
<dbReference type="SMART" id="SM00073">
    <property type="entry name" value="HPT"/>
    <property type="match status" value="1"/>
</dbReference>
<evidence type="ECO:0000259" key="16">
    <source>
        <dbReference type="PROSITE" id="PS50109"/>
    </source>
</evidence>
<dbReference type="InterPro" id="IPR011006">
    <property type="entry name" value="CheY-like_superfamily"/>
</dbReference>
<dbReference type="PROSITE" id="PS50110">
    <property type="entry name" value="RESPONSE_REGULATORY"/>
    <property type="match status" value="2"/>
</dbReference>
<dbReference type="Pfam" id="PF01627">
    <property type="entry name" value="Hpt"/>
    <property type="match status" value="1"/>
</dbReference>
<evidence type="ECO:0000259" key="18">
    <source>
        <dbReference type="PROSITE" id="PS50112"/>
    </source>
</evidence>
<evidence type="ECO:0000256" key="15">
    <source>
        <dbReference type="PROSITE-ProRule" id="PRU00169"/>
    </source>
</evidence>
<keyword evidence="4" id="KW-1003">Cell membrane</keyword>
<evidence type="ECO:0000256" key="10">
    <source>
        <dbReference type="ARBA" id="ARBA00022840"/>
    </source>
</evidence>
<evidence type="ECO:0000256" key="2">
    <source>
        <dbReference type="ARBA" id="ARBA00004651"/>
    </source>
</evidence>
<evidence type="ECO:0000259" key="19">
    <source>
        <dbReference type="PROSITE" id="PS50894"/>
    </source>
</evidence>
<dbReference type="CDD" id="cd00082">
    <property type="entry name" value="HisKA"/>
    <property type="match status" value="1"/>
</dbReference>
<evidence type="ECO:0000256" key="8">
    <source>
        <dbReference type="ARBA" id="ARBA00022741"/>
    </source>
</evidence>
<dbReference type="GO" id="GO:0005886">
    <property type="term" value="C:plasma membrane"/>
    <property type="evidence" value="ECO:0007669"/>
    <property type="project" value="UniProtKB-SubCell"/>
</dbReference>
<feature type="modified residue" description="4-aspartylphosphate" evidence="15">
    <location>
        <position position="791"/>
    </location>
</feature>
<dbReference type="SMART" id="SM00091">
    <property type="entry name" value="PAS"/>
    <property type="match status" value="1"/>
</dbReference>
<dbReference type="SUPFAM" id="SSF47226">
    <property type="entry name" value="Histidine-containing phosphotransfer domain, HPT domain"/>
    <property type="match status" value="1"/>
</dbReference>
<name>A0A1H2GF00_9GAMM</name>
<evidence type="ECO:0000256" key="11">
    <source>
        <dbReference type="ARBA" id="ARBA00022989"/>
    </source>
</evidence>
<dbReference type="EMBL" id="LT629780">
    <property type="protein sequence ID" value="SDU18099.1"/>
    <property type="molecule type" value="Genomic_DNA"/>
</dbReference>
<evidence type="ECO:0000256" key="12">
    <source>
        <dbReference type="ARBA" id="ARBA00023012"/>
    </source>
</evidence>
<dbReference type="PROSITE" id="PS50112">
    <property type="entry name" value="PAS"/>
    <property type="match status" value="1"/>
</dbReference>
<reference evidence="21" key="1">
    <citation type="submission" date="2016-10" db="EMBL/GenBank/DDBJ databases">
        <authorList>
            <person name="Varghese N."/>
            <person name="Submissions S."/>
        </authorList>
    </citation>
    <scope>NUCLEOTIDE SEQUENCE [LARGE SCALE GENOMIC DNA]</scope>
    <source>
        <strain evidence="21">CCTCC 2012022</strain>
    </source>
</reference>
<dbReference type="Pfam" id="PF00072">
    <property type="entry name" value="Response_reg"/>
    <property type="match status" value="2"/>
</dbReference>
<dbReference type="SMART" id="SM00387">
    <property type="entry name" value="HATPase_c"/>
    <property type="match status" value="1"/>
</dbReference>
<dbReference type="InterPro" id="IPR036641">
    <property type="entry name" value="HPT_dom_sf"/>
</dbReference>
<evidence type="ECO:0000256" key="13">
    <source>
        <dbReference type="ARBA" id="ARBA00023136"/>
    </source>
</evidence>
<feature type="modified residue" description="4-aspartylphosphate" evidence="15">
    <location>
        <position position="931"/>
    </location>
</feature>
<dbReference type="Gene3D" id="3.30.450.20">
    <property type="entry name" value="PAS domain"/>
    <property type="match status" value="1"/>
</dbReference>
<dbReference type="CDD" id="cd16922">
    <property type="entry name" value="HATPase_EvgS-ArcB-TorS-like"/>
    <property type="match status" value="1"/>
</dbReference>
<dbReference type="Gene3D" id="3.40.50.2300">
    <property type="match status" value="2"/>
</dbReference>
<dbReference type="PRINTS" id="PR00344">
    <property type="entry name" value="BCTRLSENSOR"/>
</dbReference>
<dbReference type="GO" id="GO:0005524">
    <property type="term" value="F:ATP binding"/>
    <property type="evidence" value="ECO:0007669"/>
    <property type="project" value="UniProtKB-KW"/>
</dbReference>
<keyword evidence="8" id="KW-0547">Nucleotide-binding</keyword>
<dbReference type="InterPro" id="IPR003594">
    <property type="entry name" value="HATPase_dom"/>
</dbReference>
<dbReference type="InterPro" id="IPR001789">
    <property type="entry name" value="Sig_transdc_resp-reg_receiver"/>
</dbReference>
<keyword evidence="11" id="KW-1133">Transmembrane helix</keyword>
<dbReference type="InterPro" id="IPR029151">
    <property type="entry name" value="Sensor-like_sf"/>
</dbReference>
<dbReference type="AlphaFoldDB" id="A0A1H2GF00"/>
<dbReference type="InterPro" id="IPR036097">
    <property type="entry name" value="HisK_dim/P_sf"/>
</dbReference>